<proteinExistence type="predicted"/>
<dbReference type="AlphaFoldDB" id="A0A195DHW3"/>
<dbReference type="Proteomes" id="UP000078492">
    <property type="component" value="Unassembled WGS sequence"/>
</dbReference>
<keyword evidence="3" id="KW-1185">Reference proteome</keyword>
<dbReference type="EMBL" id="KQ980824">
    <property type="protein sequence ID" value="KYN12488.1"/>
    <property type="molecule type" value="Genomic_DNA"/>
</dbReference>
<sequence>MDLPRGSAALVSQRDAFFPSADCCSSNSRRCDSDSRAKLRSWRSQFLHRELNSSKLHTGSSPRSQSGGFNRWPVNEKTETSRQRVCESDGEDQNYTDVAALGRRLEMRRP</sequence>
<evidence type="ECO:0000256" key="1">
    <source>
        <dbReference type="SAM" id="MobiDB-lite"/>
    </source>
</evidence>
<gene>
    <name evidence="2" type="ORF">ALC57_15215</name>
</gene>
<feature type="region of interest" description="Disordered" evidence="1">
    <location>
        <begin position="52"/>
        <end position="110"/>
    </location>
</feature>
<protein>
    <submittedName>
        <fullName evidence="2">Uncharacterized protein</fullName>
    </submittedName>
</protein>
<accession>A0A195DHW3</accession>
<feature type="compositionally biased region" description="Basic and acidic residues" evidence="1">
    <location>
        <begin position="74"/>
        <end position="87"/>
    </location>
</feature>
<organism evidence="2 3">
    <name type="scientific">Trachymyrmex cornetzi</name>
    <dbReference type="NCBI Taxonomy" id="471704"/>
    <lineage>
        <taxon>Eukaryota</taxon>
        <taxon>Metazoa</taxon>
        <taxon>Ecdysozoa</taxon>
        <taxon>Arthropoda</taxon>
        <taxon>Hexapoda</taxon>
        <taxon>Insecta</taxon>
        <taxon>Pterygota</taxon>
        <taxon>Neoptera</taxon>
        <taxon>Endopterygota</taxon>
        <taxon>Hymenoptera</taxon>
        <taxon>Apocrita</taxon>
        <taxon>Aculeata</taxon>
        <taxon>Formicoidea</taxon>
        <taxon>Formicidae</taxon>
        <taxon>Myrmicinae</taxon>
        <taxon>Trachymyrmex</taxon>
    </lineage>
</organism>
<feature type="compositionally biased region" description="Polar residues" evidence="1">
    <location>
        <begin position="53"/>
        <end position="68"/>
    </location>
</feature>
<evidence type="ECO:0000313" key="2">
    <source>
        <dbReference type="EMBL" id="KYN12488.1"/>
    </source>
</evidence>
<evidence type="ECO:0000313" key="3">
    <source>
        <dbReference type="Proteomes" id="UP000078492"/>
    </source>
</evidence>
<name>A0A195DHW3_9HYME</name>
<reference evidence="2 3" key="1">
    <citation type="submission" date="2015-09" db="EMBL/GenBank/DDBJ databases">
        <title>Trachymyrmex cornetzi WGS genome.</title>
        <authorList>
            <person name="Nygaard S."/>
            <person name="Hu H."/>
            <person name="Boomsma J."/>
            <person name="Zhang G."/>
        </authorList>
    </citation>
    <scope>NUCLEOTIDE SEQUENCE [LARGE SCALE GENOMIC DNA]</scope>
    <source>
        <strain evidence="2">Tcor2-1</strain>
        <tissue evidence="2">Whole body</tissue>
    </source>
</reference>